<evidence type="ECO:0000313" key="12">
    <source>
        <dbReference type="Proteomes" id="UP000241769"/>
    </source>
</evidence>
<dbReference type="PANTHER" id="PTHR31477">
    <property type="entry name" value="CENTROSOMAL PROTEIN OF 44 KDA"/>
    <property type="match status" value="1"/>
</dbReference>
<evidence type="ECO:0000256" key="7">
    <source>
        <dbReference type="ARBA" id="ARBA00023212"/>
    </source>
</evidence>
<dbReference type="Pfam" id="PF15007">
    <property type="entry name" value="CEP44"/>
    <property type="match status" value="1"/>
</dbReference>
<feature type="domain" description="Centrosomal CEP44" evidence="10">
    <location>
        <begin position="7"/>
        <end position="127"/>
    </location>
</feature>
<dbReference type="GO" id="GO:0030496">
    <property type="term" value="C:midbody"/>
    <property type="evidence" value="ECO:0007669"/>
    <property type="project" value="UniProtKB-SubCell"/>
</dbReference>
<evidence type="ECO:0000256" key="9">
    <source>
        <dbReference type="SAM" id="MobiDB-lite"/>
    </source>
</evidence>
<name>A0A2P6NUG1_9EUKA</name>
<evidence type="ECO:0000256" key="2">
    <source>
        <dbReference type="ARBA" id="ARBA00004214"/>
    </source>
</evidence>
<dbReference type="GO" id="GO:0000922">
    <property type="term" value="C:spindle pole"/>
    <property type="evidence" value="ECO:0007669"/>
    <property type="project" value="UniProtKB-SubCell"/>
</dbReference>
<comment type="caution">
    <text evidence="11">The sequence shown here is derived from an EMBL/GenBank/DDBJ whole genome shotgun (WGS) entry which is preliminary data.</text>
</comment>
<dbReference type="EMBL" id="MDYQ01000019">
    <property type="protein sequence ID" value="PRP87612.1"/>
    <property type="molecule type" value="Genomic_DNA"/>
</dbReference>
<organism evidence="11 12">
    <name type="scientific">Planoprotostelium fungivorum</name>
    <dbReference type="NCBI Taxonomy" id="1890364"/>
    <lineage>
        <taxon>Eukaryota</taxon>
        <taxon>Amoebozoa</taxon>
        <taxon>Evosea</taxon>
        <taxon>Variosea</taxon>
        <taxon>Cavosteliida</taxon>
        <taxon>Cavosteliaceae</taxon>
        <taxon>Planoprotostelium</taxon>
    </lineage>
</organism>
<dbReference type="PANTHER" id="PTHR31477:SF1">
    <property type="entry name" value="CENTROSOMAL PROTEIN OF 44 KDA"/>
    <property type="match status" value="1"/>
</dbReference>
<dbReference type="AlphaFoldDB" id="A0A2P6NUG1"/>
<sequence length="629" mass="71852">MTTGDRSGKLEQLYSLLSTLKFEQKIEPDSLLQGDSKSFVTIIQYVLLRWSRHVSTWISQQGYEMFGKSDAKFIESTYKLLRTEFAYHPSLTVNQFLSVGFSERKMLLTLEIIRLSRAKHQDLAKLSEPKKTFKGEINPRLLAKKETIEDMPIVPKIDKLNLLKTKKKPMKKKAVPPPTHHEEHTCPPTATSKKGFLWPTVSPIANPFHDASHAVLYEEDKENRTPNNVIHTPTAIADILKSKGFSDPWYKTKYPPLNFTRENRVLPEIDLGQISEEFMTFEQGTAMQTYQNEAQGFMDYSTTQEEEQVGNDLEYPFEEGYIQPHHTTSMMYDRGQMMQDHGQMMQDHGQMSTNHFQRQFWREEEQIPEYQTNSGRRVTFRDTVQIQELQDIPEDSSWMASDDEHPPMHRMTTTIPSPTSEPSVIVTRNIKTPERPPTGPVTVDLTPIRQMTETLLSRFSSLEGKFEASLQNLNAKLVVMEGKMKFFEEQQRCRQKEVTPSPSPAPTNLTDRRSPLEISHLFRSSSTSSISSNRSPTMMSPTLSASSSTLMPPVPTHSSPSTSFSFRSHLASLQEPMMSEDVTEASELRSSTTSIQSESDYSSTFLTCMTDSLMNKTRSSNERGIELRP</sequence>
<accession>A0A2P6NUG1</accession>
<dbReference type="InParanoid" id="A0A2P6NUG1"/>
<evidence type="ECO:0000256" key="6">
    <source>
        <dbReference type="ARBA" id="ARBA00023054"/>
    </source>
</evidence>
<evidence type="ECO:0000256" key="4">
    <source>
        <dbReference type="ARBA" id="ARBA00014053"/>
    </source>
</evidence>
<comment type="subcellular location">
    <subcellularLocation>
        <location evidence="1">Cytoplasm</location>
        <location evidence="1">Cytoskeleton</location>
        <location evidence="1">Microtubule organizing center</location>
        <location evidence="1">Centrosome</location>
        <location evidence="1">Centriole</location>
    </subcellularLocation>
    <subcellularLocation>
        <location evidence="3">Cytoplasm</location>
        <location evidence="3">Cytoskeleton</location>
        <location evidence="3">Spindle pole</location>
    </subcellularLocation>
    <subcellularLocation>
        <location evidence="2">Midbody</location>
    </subcellularLocation>
</comment>
<feature type="region of interest" description="Disordered" evidence="9">
    <location>
        <begin position="168"/>
        <end position="191"/>
    </location>
</feature>
<evidence type="ECO:0000256" key="8">
    <source>
        <dbReference type="ARBA" id="ARBA00046235"/>
    </source>
</evidence>
<gene>
    <name evidence="11" type="ORF">PROFUN_04639</name>
</gene>
<evidence type="ECO:0000256" key="5">
    <source>
        <dbReference type="ARBA" id="ARBA00022490"/>
    </source>
</evidence>
<evidence type="ECO:0000256" key="1">
    <source>
        <dbReference type="ARBA" id="ARBA00004114"/>
    </source>
</evidence>
<dbReference type="Proteomes" id="UP000241769">
    <property type="component" value="Unassembled WGS sequence"/>
</dbReference>
<dbReference type="OrthoDB" id="259598at2759"/>
<proteinExistence type="predicted"/>
<dbReference type="InterPro" id="IPR029157">
    <property type="entry name" value="CEP44_CC"/>
</dbReference>
<feature type="region of interest" description="Disordered" evidence="9">
    <location>
        <begin position="491"/>
        <end position="564"/>
    </location>
</feature>
<dbReference type="InterPro" id="IPR033603">
    <property type="entry name" value="CEP44"/>
</dbReference>
<evidence type="ECO:0000259" key="10">
    <source>
        <dbReference type="Pfam" id="PF15007"/>
    </source>
</evidence>
<dbReference type="GO" id="GO:0005814">
    <property type="term" value="C:centriole"/>
    <property type="evidence" value="ECO:0007669"/>
    <property type="project" value="UniProtKB-SubCell"/>
</dbReference>
<dbReference type="STRING" id="1890364.A0A2P6NUG1"/>
<keyword evidence="7" id="KW-0206">Cytoskeleton</keyword>
<keyword evidence="5" id="KW-0963">Cytoplasm</keyword>
<keyword evidence="6" id="KW-0175">Coiled coil</keyword>
<protein>
    <recommendedName>
        <fullName evidence="4">Centrosomal protein of 44 kDa</fullName>
    </recommendedName>
</protein>
<keyword evidence="12" id="KW-1185">Reference proteome</keyword>
<feature type="compositionally biased region" description="Low complexity" evidence="9">
    <location>
        <begin position="523"/>
        <end position="540"/>
    </location>
</feature>
<evidence type="ECO:0000313" key="11">
    <source>
        <dbReference type="EMBL" id="PRP87612.1"/>
    </source>
</evidence>
<feature type="compositionally biased region" description="Polar residues" evidence="9">
    <location>
        <begin position="541"/>
        <end position="550"/>
    </location>
</feature>
<reference evidence="11 12" key="1">
    <citation type="journal article" date="2018" name="Genome Biol. Evol.">
        <title>Multiple Roots of Fruiting Body Formation in Amoebozoa.</title>
        <authorList>
            <person name="Hillmann F."/>
            <person name="Forbes G."/>
            <person name="Novohradska S."/>
            <person name="Ferling I."/>
            <person name="Riege K."/>
            <person name="Groth M."/>
            <person name="Westermann M."/>
            <person name="Marz M."/>
            <person name="Spaller T."/>
            <person name="Winckler T."/>
            <person name="Schaap P."/>
            <person name="Glockner G."/>
        </authorList>
    </citation>
    <scope>NUCLEOTIDE SEQUENCE [LARGE SCALE GENOMIC DNA]</scope>
    <source>
        <strain evidence="11 12">Jena</strain>
    </source>
</reference>
<comment type="function">
    <text evidence="8">Centriole-enriched microtubule-binding protein involved in centriole biogenesis. In collaboration with CEP295 and POC1B, is required for the centriole-to-centrosome conversion by ensuring the formation of bona fide centriole wall. Functions as a linker component that maintains centrosome cohesion. Associates with CROCC and regulates its stability and localization to the centrosome.</text>
</comment>
<evidence type="ECO:0000256" key="3">
    <source>
        <dbReference type="ARBA" id="ARBA00004647"/>
    </source>
</evidence>